<proteinExistence type="predicted"/>
<dbReference type="SUPFAM" id="SSF48403">
    <property type="entry name" value="Ankyrin repeat"/>
    <property type="match status" value="1"/>
</dbReference>
<organism evidence="1 2">
    <name type="scientific">Powai lake megavirus</name>
    <dbReference type="NCBI Taxonomy" id="1842663"/>
    <lineage>
        <taxon>Viruses</taxon>
        <taxon>Varidnaviria</taxon>
        <taxon>Bamfordvirae</taxon>
        <taxon>Nucleocytoviricota</taxon>
        <taxon>Megaviricetes</taxon>
        <taxon>Imitervirales</taxon>
        <taxon>Mimiviridae</taxon>
        <taxon>Megamimivirinae</taxon>
        <taxon>Megavirus</taxon>
        <taxon>Megavirus powaiense</taxon>
    </lineage>
</organism>
<sequence length="380" mass="45072">MNEFKFRYCIGNNKNKFNKYLKISKNKSKLCINKHTHIDIEFCENDNEKGNEKFIEINFDDVENFIDFVHDKNLNCGGDFDHFDCDHNCRHNKYYSEYLDHIFKNNILHHIESPQLKKYIAILNSLKHGFRDYKYSDIINVACEYSTLETIKYTMNLINIKDFGSLIHYACDRDDNNFKIFKYLVDLYCERLIGYLNRTIKKCDYYKMYYHGTLLYVAKTNNVKPFIYITTKIPNAVNSINKKTITPKLLGVYDKILKSHEYSQKIKDKLLVDTIYFGNLNITNRLLLDGANIYSFNDRHINMLFKNNNTDSIQFIIDNNMLDENKINKLFASSHKYKWNIAQILVDNGANYKPHINKLMTNAKKVKNNKLLNYLKQLGQ</sequence>
<dbReference type="Proteomes" id="UP000241365">
    <property type="component" value="Segment"/>
</dbReference>
<dbReference type="KEGG" id="vg:80512587"/>
<reference evidence="1 2" key="1">
    <citation type="journal article" date="2016" name="Genome Announc.">
        <title>Complete Genome Sequence of a New Megavirus Family Member Isolated from an Inland Water Lake for the First Time in India.</title>
        <authorList>
            <person name="Chatterjee A."/>
            <person name="Ali F."/>
            <person name="Bange D."/>
            <person name="Kondabagil K."/>
        </authorList>
    </citation>
    <scope>NUCLEOTIDE SEQUENCE [LARGE SCALE GENOMIC DNA]</scope>
    <source>
        <strain evidence="1">1</strain>
    </source>
</reference>
<dbReference type="InterPro" id="IPR036770">
    <property type="entry name" value="Ankyrin_rpt-contain_sf"/>
</dbReference>
<protein>
    <recommendedName>
        <fullName evidence="3">Ankyrin repeat protein</fullName>
    </recommendedName>
</protein>
<accession>A0A167R289</accession>
<keyword evidence="2" id="KW-1185">Reference proteome</keyword>
<evidence type="ECO:0000313" key="1">
    <source>
        <dbReference type="EMBL" id="ANB50225.1"/>
    </source>
</evidence>
<dbReference type="RefSeq" id="YP_010775976.1">
    <property type="nucleotide sequence ID" value="NC_075034.1"/>
</dbReference>
<dbReference type="EMBL" id="KU877344">
    <property type="protein sequence ID" value="ANB50225.1"/>
    <property type="molecule type" value="Genomic_DNA"/>
</dbReference>
<name>A0A167R289_9VIRU</name>
<dbReference type="GeneID" id="80512587"/>
<evidence type="ECO:0008006" key="3">
    <source>
        <dbReference type="Google" id="ProtNLM"/>
    </source>
</evidence>
<evidence type="ECO:0000313" key="2">
    <source>
        <dbReference type="Proteomes" id="UP000241365"/>
    </source>
</evidence>